<keyword evidence="2" id="KW-1185">Reference proteome</keyword>
<gene>
    <name evidence="1" type="ORF">PITG_10174</name>
</gene>
<dbReference type="HOGENOM" id="CLU_2175994_0_0_1"/>
<evidence type="ECO:0000313" key="1">
    <source>
        <dbReference type="EMBL" id="EEY56625.1"/>
    </source>
</evidence>
<dbReference type="Proteomes" id="UP000006643">
    <property type="component" value="Unassembled WGS sequence"/>
</dbReference>
<reference evidence="2" key="1">
    <citation type="journal article" date="2009" name="Nature">
        <title>Genome sequence and analysis of the Irish potato famine pathogen Phytophthora infestans.</title>
        <authorList>
            <consortium name="The Broad Institute Genome Sequencing Platform"/>
            <person name="Haas B.J."/>
            <person name="Kamoun S."/>
            <person name="Zody M.C."/>
            <person name="Jiang R.H."/>
            <person name="Handsaker R.E."/>
            <person name="Cano L.M."/>
            <person name="Grabherr M."/>
            <person name="Kodira C.D."/>
            <person name="Raffaele S."/>
            <person name="Torto-Alalibo T."/>
            <person name="Bozkurt T.O."/>
            <person name="Ah-Fong A.M."/>
            <person name="Alvarado L."/>
            <person name="Anderson V.L."/>
            <person name="Armstrong M.R."/>
            <person name="Avrova A."/>
            <person name="Baxter L."/>
            <person name="Beynon J."/>
            <person name="Boevink P.C."/>
            <person name="Bollmann S.R."/>
            <person name="Bos J.I."/>
            <person name="Bulone V."/>
            <person name="Cai G."/>
            <person name="Cakir C."/>
            <person name="Carrington J.C."/>
            <person name="Chawner M."/>
            <person name="Conti L."/>
            <person name="Costanzo S."/>
            <person name="Ewan R."/>
            <person name="Fahlgren N."/>
            <person name="Fischbach M.A."/>
            <person name="Fugelstad J."/>
            <person name="Gilroy E.M."/>
            <person name="Gnerre S."/>
            <person name="Green P.J."/>
            <person name="Grenville-Briggs L.J."/>
            <person name="Griffith J."/>
            <person name="Grunwald N.J."/>
            <person name="Horn K."/>
            <person name="Horner N.R."/>
            <person name="Hu C.H."/>
            <person name="Huitema E."/>
            <person name="Jeong D.H."/>
            <person name="Jones A.M."/>
            <person name="Jones J.D."/>
            <person name="Jones R.W."/>
            <person name="Karlsson E.K."/>
            <person name="Kunjeti S.G."/>
            <person name="Lamour K."/>
            <person name="Liu Z."/>
            <person name="Ma L."/>
            <person name="Maclean D."/>
            <person name="Chibucos M.C."/>
            <person name="McDonald H."/>
            <person name="McWalters J."/>
            <person name="Meijer H.J."/>
            <person name="Morgan W."/>
            <person name="Morris P.F."/>
            <person name="Munro C.A."/>
            <person name="O'Neill K."/>
            <person name="Ospina-Giraldo M."/>
            <person name="Pinzon A."/>
            <person name="Pritchard L."/>
            <person name="Ramsahoye B."/>
            <person name="Ren Q."/>
            <person name="Restrepo S."/>
            <person name="Roy S."/>
            <person name="Sadanandom A."/>
            <person name="Savidor A."/>
            <person name="Schornack S."/>
            <person name="Schwartz D.C."/>
            <person name="Schumann U.D."/>
            <person name="Schwessinger B."/>
            <person name="Seyer L."/>
            <person name="Sharpe T."/>
            <person name="Silvar C."/>
            <person name="Song J."/>
            <person name="Studholme D.J."/>
            <person name="Sykes S."/>
            <person name="Thines M."/>
            <person name="van de Vondervoort P.J."/>
            <person name="Phuntumart V."/>
            <person name="Wawra S."/>
            <person name="Weide R."/>
            <person name="Win J."/>
            <person name="Young C."/>
            <person name="Zhou S."/>
            <person name="Fry W."/>
            <person name="Meyers B.C."/>
            <person name="van West P."/>
            <person name="Ristaino J."/>
            <person name="Govers F."/>
            <person name="Birch P.R."/>
            <person name="Whisson S.C."/>
            <person name="Judelson H.S."/>
            <person name="Nusbaum C."/>
        </authorList>
    </citation>
    <scope>NUCLEOTIDE SEQUENCE [LARGE SCALE GENOMIC DNA]</scope>
    <source>
        <strain evidence="2">T30-4</strain>
    </source>
</reference>
<dbReference type="GeneID" id="9461345"/>
<dbReference type="VEuPathDB" id="FungiDB:PITG_10174"/>
<dbReference type="RefSeq" id="XP_002902699.1">
    <property type="nucleotide sequence ID" value="XM_002902653.1"/>
</dbReference>
<dbReference type="KEGG" id="pif:PITG_10174"/>
<proteinExistence type="predicted"/>
<dbReference type="AlphaFoldDB" id="D0NEI0"/>
<evidence type="ECO:0000313" key="2">
    <source>
        <dbReference type="Proteomes" id="UP000006643"/>
    </source>
</evidence>
<dbReference type="InParanoid" id="D0NEI0"/>
<protein>
    <submittedName>
        <fullName evidence="1">Uncharacterized protein</fullName>
    </submittedName>
</protein>
<name>D0NEI0_PHYIT</name>
<dbReference type="EMBL" id="DS028134">
    <property type="protein sequence ID" value="EEY56625.1"/>
    <property type="molecule type" value="Genomic_DNA"/>
</dbReference>
<accession>D0NEI0</accession>
<dbReference type="OrthoDB" id="127931at2759"/>
<sequence length="110" mass="12260">MDKNSFQRVLIRDSPVFATTAHCKQAPAWFQLVVALDRFGNYGTGASLSRSKRLWGIGKGTADDYTDRVVCALNELAGRFVRWPSAAERRKSSRHMGSMGFLAKDGECFL</sequence>
<organism evidence="1 2">
    <name type="scientific">Phytophthora infestans (strain T30-4)</name>
    <name type="common">Potato late blight agent</name>
    <dbReference type="NCBI Taxonomy" id="403677"/>
    <lineage>
        <taxon>Eukaryota</taxon>
        <taxon>Sar</taxon>
        <taxon>Stramenopiles</taxon>
        <taxon>Oomycota</taxon>
        <taxon>Peronosporomycetes</taxon>
        <taxon>Peronosporales</taxon>
        <taxon>Peronosporaceae</taxon>
        <taxon>Phytophthora</taxon>
    </lineage>
</organism>